<evidence type="ECO:0000256" key="2">
    <source>
        <dbReference type="ARBA" id="ARBA00022723"/>
    </source>
</evidence>
<dbReference type="Gene3D" id="2.60.120.620">
    <property type="entry name" value="q2cbj1_9rhob like domain"/>
    <property type="match status" value="1"/>
</dbReference>
<dbReference type="OrthoDB" id="445007at2759"/>
<dbReference type="RefSeq" id="XP_004346198.1">
    <property type="nucleotide sequence ID" value="XM_004346148.2"/>
</dbReference>
<name>A0A0D2X3W0_CAPO3</name>
<dbReference type="GO" id="GO:0051213">
    <property type="term" value="F:dioxygenase activity"/>
    <property type="evidence" value="ECO:0007669"/>
    <property type="project" value="UniProtKB-KW"/>
</dbReference>
<evidence type="ECO:0000313" key="4">
    <source>
        <dbReference type="EMBL" id="KJE94994.1"/>
    </source>
</evidence>
<dbReference type="InterPro" id="IPR008775">
    <property type="entry name" value="Phytyl_CoA_dOase-like"/>
</dbReference>
<dbReference type="PANTHER" id="PTHR20883:SF15">
    <property type="entry name" value="PHYTANOYL-COA DIOXYGENASE DOMAIN-CONTAINING PROTEIN 1"/>
    <property type="match status" value="1"/>
</dbReference>
<dbReference type="SUPFAM" id="SSF51197">
    <property type="entry name" value="Clavaminate synthase-like"/>
    <property type="match status" value="1"/>
</dbReference>
<keyword evidence="3" id="KW-0408">Iron</keyword>
<dbReference type="Pfam" id="PF05721">
    <property type="entry name" value="PhyH"/>
    <property type="match status" value="1"/>
</dbReference>
<dbReference type="STRING" id="595528.A0A0D2X3W0"/>
<dbReference type="EMBL" id="KE346368">
    <property type="protein sequence ID" value="KJE94994.1"/>
    <property type="molecule type" value="Genomic_DNA"/>
</dbReference>
<protein>
    <submittedName>
        <fullName evidence="4">Phytanoyl-CoA dioxygenase domain-containing protein 1</fullName>
    </submittedName>
</protein>
<evidence type="ECO:0000313" key="5">
    <source>
        <dbReference type="Proteomes" id="UP000008743"/>
    </source>
</evidence>
<keyword evidence="2" id="KW-0479">Metal-binding</keyword>
<dbReference type="InParanoid" id="A0A0D2X3W0"/>
<sequence length="280" mass="31688">MALTPEQIKQFNEDGYLILPDFYTHAECDVLRERIQKLIHEQLDLSNHPRTIFSTSTQTNDNYFLNSGDKIAYFFEEQAFDAAGNLAVPVDKSLNKIGHALHELDPDFKKFTTTNKVKELTRSVGFKRPVVAQSMYIFKQAGIGGEVVPHQDSTFLHTSPCTIMGFWVALENCDLDNGCLWFVPGSQKDGLHRRFVRDASGTGTLFTAPAVMYPDDKFIPGIVQKGGLVLIHGEIIHRSGPNNTSRSRNIYTWHVMETENVAYSQDNWLQPEPKMTLYDA</sequence>
<keyword evidence="4" id="KW-0560">Oxidoreductase</keyword>
<reference evidence="5" key="1">
    <citation type="submission" date="2011-02" db="EMBL/GenBank/DDBJ databases">
        <title>The Genome Sequence of Capsaspora owczarzaki ATCC 30864.</title>
        <authorList>
            <person name="Russ C."/>
            <person name="Cuomo C."/>
            <person name="Burger G."/>
            <person name="Gray M.W."/>
            <person name="Holland P.W.H."/>
            <person name="King N."/>
            <person name="Lang F.B.F."/>
            <person name="Roger A.J."/>
            <person name="Ruiz-Trillo I."/>
            <person name="Young S.K."/>
            <person name="Zeng Q."/>
            <person name="Gargeya S."/>
            <person name="Alvarado L."/>
            <person name="Berlin A."/>
            <person name="Chapman S.B."/>
            <person name="Chen Z."/>
            <person name="Freedman E."/>
            <person name="Gellesch M."/>
            <person name="Goldberg J."/>
            <person name="Griggs A."/>
            <person name="Gujja S."/>
            <person name="Heilman E."/>
            <person name="Heiman D."/>
            <person name="Howarth C."/>
            <person name="Mehta T."/>
            <person name="Neiman D."/>
            <person name="Pearson M."/>
            <person name="Roberts A."/>
            <person name="Saif S."/>
            <person name="Shea T."/>
            <person name="Shenoy N."/>
            <person name="Sisk P."/>
            <person name="Stolte C."/>
            <person name="Sykes S."/>
            <person name="White J."/>
            <person name="Yandava C."/>
            <person name="Haas B."/>
            <person name="Nusbaum C."/>
            <person name="Birren B."/>
        </authorList>
    </citation>
    <scope>NUCLEOTIDE SEQUENCE</scope>
    <source>
        <strain evidence="5">ATCC 30864</strain>
    </source>
</reference>
<dbReference type="PANTHER" id="PTHR20883">
    <property type="entry name" value="PHYTANOYL-COA DIOXYGENASE DOMAIN CONTAINING 1"/>
    <property type="match status" value="1"/>
</dbReference>
<gene>
    <name evidence="4" type="ORF">CAOG_005525</name>
</gene>
<evidence type="ECO:0000256" key="1">
    <source>
        <dbReference type="ARBA" id="ARBA00001962"/>
    </source>
</evidence>
<dbReference type="PhylomeDB" id="A0A0D2X3W0"/>
<comment type="cofactor">
    <cofactor evidence="1">
        <name>Fe cation</name>
        <dbReference type="ChEBI" id="CHEBI:24875"/>
    </cofactor>
</comment>
<proteinExistence type="predicted"/>
<dbReference type="Proteomes" id="UP000008743">
    <property type="component" value="Unassembled WGS sequence"/>
</dbReference>
<accession>A0A0D2X3W0</accession>
<dbReference type="GO" id="GO:0046872">
    <property type="term" value="F:metal ion binding"/>
    <property type="evidence" value="ECO:0007669"/>
    <property type="project" value="UniProtKB-KW"/>
</dbReference>
<evidence type="ECO:0000256" key="3">
    <source>
        <dbReference type="ARBA" id="ARBA00023004"/>
    </source>
</evidence>
<organism evidence="4 5">
    <name type="scientific">Capsaspora owczarzaki (strain ATCC 30864)</name>
    <dbReference type="NCBI Taxonomy" id="595528"/>
    <lineage>
        <taxon>Eukaryota</taxon>
        <taxon>Filasterea</taxon>
        <taxon>Capsaspora</taxon>
    </lineage>
</organism>
<dbReference type="OMA" id="KYSEDNW"/>
<keyword evidence="5" id="KW-1185">Reference proteome</keyword>
<dbReference type="AlphaFoldDB" id="A0A0D2X3W0"/>
<keyword evidence="4" id="KW-0223">Dioxygenase</keyword>
<dbReference type="eggNOG" id="KOG3290">
    <property type="taxonomic scope" value="Eukaryota"/>
</dbReference>